<dbReference type="Gene3D" id="3.60.15.10">
    <property type="entry name" value="Ribonuclease Z/Hydroxyacylglutathione hydrolase-like"/>
    <property type="match status" value="1"/>
</dbReference>
<evidence type="ECO:0000313" key="3">
    <source>
        <dbReference type="EMBL" id="AKD55153.1"/>
    </source>
</evidence>
<dbReference type="STRING" id="1379870.SD10_09770"/>
<evidence type="ECO:0000313" key="4">
    <source>
        <dbReference type="Proteomes" id="UP000033054"/>
    </source>
</evidence>
<name>A0A0E3ZUF1_9BACT</name>
<keyword evidence="1" id="KW-0812">Transmembrane</keyword>
<organism evidence="3 4">
    <name type="scientific">Spirosoma radiotolerans</name>
    <dbReference type="NCBI Taxonomy" id="1379870"/>
    <lineage>
        <taxon>Bacteria</taxon>
        <taxon>Pseudomonadati</taxon>
        <taxon>Bacteroidota</taxon>
        <taxon>Cytophagia</taxon>
        <taxon>Cytophagales</taxon>
        <taxon>Cytophagaceae</taxon>
        <taxon>Spirosoma</taxon>
    </lineage>
</organism>
<reference evidence="3 4" key="1">
    <citation type="journal article" date="2014" name="Curr. Microbiol.">
        <title>Spirosoma radiotolerans sp. nov., a gamma-radiation-resistant bacterium isolated from gamma ray-irradiated soil.</title>
        <authorList>
            <person name="Lee J.J."/>
            <person name="Srinivasan S."/>
            <person name="Lim S."/>
            <person name="Joe M."/>
            <person name="Im S."/>
            <person name="Bae S.I."/>
            <person name="Park K.R."/>
            <person name="Han J.H."/>
            <person name="Park S.H."/>
            <person name="Joo B.M."/>
            <person name="Park S.J."/>
            <person name="Kim M.K."/>
        </authorList>
    </citation>
    <scope>NUCLEOTIDE SEQUENCE [LARGE SCALE GENOMIC DNA]</scope>
    <source>
        <strain evidence="3 4">DG5A</strain>
    </source>
</reference>
<proteinExistence type="predicted"/>
<keyword evidence="4" id="KW-1185">Reference proteome</keyword>
<dbReference type="InterPro" id="IPR050855">
    <property type="entry name" value="NDM-1-like"/>
</dbReference>
<feature type="transmembrane region" description="Helical" evidence="1">
    <location>
        <begin position="297"/>
        <end position="318"/>
    </location>
</feature>
<dbReference type="OrthoDB" id="9802248at2"/>
<dbReference type="Proteomes" id="UP000033054">
    <property type="component" value="Chromosome"/>
</dbReference>
<dbReference type="Pfam" id="PF00753">
    <property type="entry name" value="Lactamase_B"/>
    <property type="match status" value="1"/>
</dbReference>
<dbReference type="AlphaFoldDB" id="A0A0E3ZUF1"/>
<dbReference type="SUPFAM" id="SSF56281">
    <property type="entry name" value="Metallo-hydrolase/oxidoreductase"/>
    <property type="match status" value="1"/>
</dbReference>
<dbReference type="PANTHER" id="PTHR42951">
    <property type="entry name" value="METALLO-BETA-LACTAMASE DOMAIN-CONTAINING"/>
    <property type="match status" value="1"/>
</dbReference>
<dbReference type="KEGG" id="srd:SD10_09770"/>
<keyword evidence="1" id="KW-1133">Transmembrane helix</keyword>
<dbReference type="PANTHER" id="PTHR42951:SF17">
    <property type="entry name" value="METALLO-BETA-LACTAMASE DOMAIN-CONTAINING PROTEIN"/>
    <property type="match status" value="1"/>
</dbReference>
<dbReference type="EMBL" id="CP010429">
    <property type="protein sequence ID" value="AKD55153.1"/>
    <property type="molecule type" value="Genomic_DNA"/>
</dbReference>
<evidence type="ECO:0000256" key="1">
    <source>
        <dbReference type="SAM" id="Phobius"/>
    </source>
</evidence>
<dbReference type="InterPro" id="IPR036866">
    <property type="entry name" value="RibonucZ/Hydroxyglut_hydro"/>
</dbReference>
<gene>
    <name evidence="3" type="ORF">SD10_09770</name>
</gene>
<protein>
    <submittedName>
        <fullName evidence="3">Beta-lactamase</fullName>
    </submittedName>
</protein>
<dbReference type="HOGENOM" id="CLU_030571_2_0_10"/>
<dbReference type="InterPro" id="IPR001279">
    <property type="entry name" value="Metallo-B-lactamas"/>
</dbReference>
<keyword evidence="1" id="KW-0472">Membrane</keyword>
<accession>A0A0E3ZUF1</accession>
<sequence>METQVDVESSIETDTKTPYDVTADVAGIKTLFVNVFYIGTPGPGNHWVLVDAGLMGYASQIKKRAEQLFGPGTKPDAIILTHGHADHTGSLDKLLSEWDVPVYAHKLELPYLQGKSSYPPPDPAIGGGGMSYMSWVFPIGPSDFGDRIKPIADNGKIPELPDWRAIHTPGHAPGHISLFRDKDRTLIAGDAFVTTNQNAITAVATQREEFHGPPAYFTCDWQAAKKSVLALNNLNPLAAGTGHGVSVHGLDLQLGLNKLAHEFESRSIPSEGRYVKQPAVTDENGIVDMPTPTSFHVARVLALSTLAGLTMYMLWSALKSDK</sequence>
<feature type="domain" description="Metallo-beta-lactamase" evidence="2">
    <location>
        <begin position="32"/>
        <end position="243"/>
    </location>
</feature>
<evidence type="ECO:0000259" key="2">
    <source>
        <dbReference type="SMART" id="SM00849"/>
    </source>
</evidence>
<dbReference type="SMART" id="SM00849">
    <property type="entry name" value="Lactamase_B"/>
    <property type="match status" value="1"/>
</dbReference>
<dbReference type="CDD" id="cd07721">
    <property type="entry name" value="yflN-like_MBL-fold"/>
    <property type="match status" value="1"/>
</dbReference>
<dbReference type="PATRIC" id="fig|1379870.5.peg.2125"/>
<dbReference type="RefSeq" id="WP_046573637.1">
    <property type="nucleotide sequence ID" value="NZ_CP010429.1"/>
</dbReference>